<feature type="compositionally biased region" description="Polar residues" evidence="1">
    <location>
        <begin position="1"/>
        <end position="10"/>
    </location>
</feature>
<sequence length="51" mass="6194">QDSDIDTCSNDLKEFESPNQYNDDKENFKRKEKLIEKKDTIIQLKNYLRKN</sequence>
<accession>A0A9N8ZAS9</accession>
<gene>
    <name evidence="2" type="ORF">RFULGI_LOCUS1715</name>
</gene>
<evidence type="ECO:0000313" key="2">
    <source>
        <dbReference type="EMBL" id="CAG8485016.1"/>
    </source>
</evidence>
<dbReference type="Proteomes" id="UP000789396">
    <property type="component" value="Unassembled WGS sequence"/>
</dbReference>
<reference evidence="2" key="1">
    <citation type="submission" date="2021-06" db="EMBL/GenBank/DDBJ databases">
        <authorList>
            <person name="Kallberg Y."/>
            <person name="Tangrot J."/>
            <person name="Rosling A."/>
        </authorList>
    </citation>
    <scope>NUCLEOTIDE SEQUENCE</scope>
    <source>
        <strain evidence="2">IN212</strain>
    </source>
</reference>
<dbReference type="EMBL" id="CAJVPZ010001127">
    <property type="protein sequence ID" value="CAG8485016.1"/>
    <property type="molecule type" value="Genomic_DNA"/>
</dbReference>
<evidence type="ECO:0000256" key="1">
    <source>
        <dbReference type="SAM" id="MobiDB-lite"/>
    </source>
</evidence>
<keyword evidence="3" id="KW-1185">Reference proteome</keyword>
<comment type="caution">
    <text evidence="2">The sequence shown here is derived from an EMBL/GenBank/DDBJ whole genome shotgun (WGS) entry which is preliminary data.</text>
</comment>
<evidence type="ECO:0000313" key="3">
    <source>
        <dbReference type="Proteomes" id="UP000789396"/>
    </source>
</evidence>
<feature type="non-terminal residue" evidence="2">
    <location>
        <position position="1"/>
    </location>
</feature>
<organism evidence="2 3">
    <name type="scientific">Racocetra fulgida</name>
    <dbReference type="NCBI Taxonomy" id="60492"/>
    <lineage>
        <taxon>Eukaryota</taxon>
        <taxon>Fungi</taxon>
        <taxon>Fungi incertae sedis</taxon>
        <taxon>Mucoromycota</taxon>
        <taxon>Glomeromycotina</taxon>
        <taxon>Glomeromycetes</taxon>
        <taxon>Diversisporales</taxon>
        <taxon>Gigasporaceae</taxon>
        <taxon>Racocetra</taxon>
    </lineage>
</organism>
<name>A0A9N8ZAS9_9GLOM</name>
<feature type="compositionally biased region" description="Basic and acidic residues" evidence="1">
    <location>
        <begin position="11"/>
        <end position="28"/>
    </location>
</feature>
<dbReference type="AlphaFoldDB" id="A0A9N8ZAS9"/>
<feature type="region of interest" description="Disordered" evidence="1">
    <location>
        <begin position="1"/>
        <end position="28"/>
    </location>
</feature>
<protein>
    <submittedName>
        <fullName evidence="2">1341_t:CDS:1</fullName>
    </submittedName>
</protein>
<proteinExistence type="predicted"/>